<keyword evidence="2" id="KW-0732">Signal</keyword>
<evidence type="ECO:0000256" key="1">
    <source>
        <dbReference type="SAM" id="MobiDB-lite"/>
    </source>
</evidence>
<feature type="region of interest" description="Disordered" evidence="1">
    <location>
        <begin position="27"/>
        <end position="54"/>
    </location>
</feature>
<proteinExistence type="predicted"/>
<keyword evidence="4" id="KW-1185">Reference proteome</keyword>
<dbReference type="KEGG" id="hni:W911_16075"/>
<name>V5SIT6_9HYPH</name>
<dbReference type="STRING" id="1029756.W911_16075"/>
<evidence type="ECO:0008006" key="5">
    <source>
        <dbReference type="Google" id="ProtNLM"/>
    </source>
</evidence>
<dbReference type="HOGENOM" id="CLU_1914210_0_0_5"/>
<evidence type="ECO:0000256" key="2">
    <source>
        <dbReference type="SAM" id="SignalP"/>
    </source>
</evidence>
<dbReference type="PATRIC" id="fig|1029756.8.peg.3351"/>
<feature type="signal peptide" evidence="2">
    <location>
        <begin position="1"/>
        <end position="24"/>
    </location>
</feature>
<feature type="compositionally biased region" description="Polar residues" evidence="1">
    <location>
        <begin position="31"/>
        <end position="45"/>
    </location>
</feature>
<dbReference type="Proteomes" id="UP000018542">
    <property type="component" value="Chromosome"/>
</dbReference>
<protein>
    <recommendedName>
        <fullName evidence="5">UrcA family protein</fullName>
    </recommendedName>
</protein>
<accession>V5SIT6</accession>
<reference evidence="3 4" key="1">
    <citation type="journal article" date="2014" name="Genome Announc.">
        <title>Complete Genome Sequence of Hyphomicrobium nitrativorans Strain NL23, a Denitrifying Bacterium Isolated from Biofilm of a Methanol-Fed Denitrification System Treating Seawater at the Montreal Biodome.</title>
        <authorList>
            <person name="Martineau C."/>
            <person name="Villeneuve C."/>
            <person name="Mauffrey F."/>
            <person name="Villemur R."/>
        </authorList>
    </citation>
    <scope>NUCLEOTIDE SEQUENCE [LARGE SCALE GENOMIC DNA]</scope>
    <source>
        <strain evidence="3">NL23</strain>
    </source>
</reference>
<sequence length="132" mass="14130">MAERLPILALCVAALLAVSGSPLGAEGGRGNSNSWGDRNPGSNSGHRPGRERGGLVIEPYIDLDLSRPRQPDRNAPETMMANIEGCAADGVRLFVDCLRGRASPVAIRRLEACLRSESIPDDLRRVSACLPR</sequence>
<dbReference type="OrthoDB" id="9911656at2"/>
<gene>
    <name evidence="3" type="ORF">W911_16075</name>
</gene>
<dbReference type="AlphaFoldDB" id="V5SIT6"/>
<organism evidence="3 4">
    <name type="scientific">Hyphomicrobium nitrativorans NL23</name>
    <dbReference type="NCBI Taxonomy" id="1029756"/>
    <lineage>
        <taxon>Bacteria</taxon>
        <taxon>Pseudomonadati</taxon>
        <taxon>Pseudomonadota</taxon>
        <taxon>Alphaproteobacteria</taxon>
        <taxon>Hyphomicrobiales</taxon>
        <taxon>Hyphomicrobiaceae</taxon>
        <taxon>Hyphomicrobium</taxon>
    </lineage>
</organism>
<feature type="chain" id="PRO_5004740726" description="UrcA family protein" evidence="2">
    <location>
        <begin position="25"/>
        <end position="132"/>
    </location>
</feature>
<dbReference type="RefSeq" id="WP_023788515.1">
    <property type="nucleotide sequence ID" value="NC_022997.1"/>
</dbReference>
<evidence type="ECO:0000313" key="3">
    <source>
        <dbReference type="EMBL" id="AHB50402.1"/>
    </source>
</evidence>
<dbReference type="EMBL" id="CP006912">
    <property type="protein sequence ID" value="AHB50402.1"/>
    <property type="molecule type" value="Genomic_DNA"/>
</dbReference>
<evidence type="ECO:0000313" key="4">
    <source>
        <dbReference type="Proteomes" id="UP000018542"/>
    </source>
</evidence>